<evidence type="ECO:0000313" key="4">
    <source>
        <dbReference type="EMBL" id="GAA4213837.1"/>
    </source>
</evidence>
<reference evidence="5" key="1">
    <citation type="journal article" date="2019" name="Int. J. Syst. Evol. Microbiol.">
        <title>The Global Catalogue of Microorganisms (GCM) 10K type strain sequencing project: providing services to taxonomists for standard genome sequencing and annotation.</title>
        <authorList>
            <consortium name="The Broad Institute Genomics Platform"/>
            <consortium name="The Broad Institute Genome Sequencing Center for Infectious Disease"/>
            <person name="Wu L."/>
            <person name="Ma J."/>
        </authorList>
    </citation>
    <scope>NUCLEOTIDE SEQUENCE [LARGE SCALE GENOMIC DNA]</scope>
    <source>
        <strain evidence="5">JCM 17626</strain>
    </source>
</reference>
<evidence type="ECO:0000256" key="2">
    <source>
        <dbReference type="SAM" id="Phobius"/>
    </source>
</evidence>
<name>A0ABP8BR90_9SPHI</name>
<evidence type="ECO:0000313" key="5">
    <source>
        <dbReference type="Proteomes" id="UP001501772"/>
    </source>
</evidence>
<feature type="signal peptide" evidence="3">
    <location>
        <begin position="1"/>
        <end position="39"/>
    </location>
</feature>
<evidence type="ECO:0000256" key="3">
    <source>
        <dbReference type="SAM" id="SignalP"/>
    </source>
</evidence>
<comment type="caution">
    <text evidence="4">The sequence shown here is derived from an EMBL/GenBank/DDBJ whole genome shotgun (WGS) entry which is preliminary data.</text>
</comment>
<feature type="coiled-coil region" evidence="1">
    <location>
        <begin position="125"/>
        <end position="159"/>
    </location>
</feature>
<proteinExistence type="predicted"/>
<evidence type="ECO:0000256" key="1">
    <source>
        <dbReference type="SAM" id="Coils"/>
    </source>
</evidence>
<feature type="chain" id="PRO_5047043854" evidence="3">
    <location>
        <begin position="40"/>
        <end position="192"/>
    </location>
</feature>
<protein>
    <submittedName>
        <fullName evidence="4">Uncharacterized protein</fullName>
    </submittedName>
</protein>
<keyword evidence="2" id="KW-0812">Transmembrane</keyword>
<keyword evidence="3" id="KW-0732">Signal</keyword>
<keyword evidence="2" id="KW-1133">Transmembrane helix</keyword>
<keyword evidence="5" id="KW-1185">Reference proteome</keyword>
<sequence>MTAEPMNQQNNFHPFRVYIHMKKYFYLLPVILMSFQVYAQQDTAAYAAQRVKVNSLLQERSAKFGQYDESLTQRSGIFGWQTKKDIKNSNEILRQVVLTDNNIFKELKILMDYKDLQNQQKVAVADNSQERIEAYMGTIKKLQDQNSQLKEDLDKKNKGSLSNYIIAFLVLVMIGGFYFFNKKLQRYEKRTV</sequence>
<feature type="transmembrane region" description="Helical" evidence="2">
    <location>
        <begin position="161"/>
        <end position="180"/>
    </location>
</feature>
<dbReference type="Proteomes" id="UP001501772">
    <property type="component" value="Unassembled WGS sequence"/>
</dbReference>
<dbReference type="EMBL" id="BAABBY010000017">
    <property type="protein sequence ID" value="GAA4213837.1"/>
    <property type="molecule type" value="Genomic_DNA"/>
</dbReference>
<organism evidence="4 5">
    <name type="scientific">Pedobacter jeongneungensis</name>
    <dbReference type="NCBI Taxonomy" id="947309"/>
    <lineage>
        <taxon>Bacteria</taxon>
        <taxon>Pseudomonadati</taxon>
        <taxon>Bacteroidota</taxon>
        <taxon>Sphingobacteriia</taxon>
        <taxon>Sphingobacteriales</taxon>
        <taxon>Sphingobacteriaceae</taxon>
        <taxon>Pedobacter</taxon>
    </lineage>
</organism>
<gene>
    <name evidence="4" type="ORF">GCM10022289_46520</name>
</gene>
<keyword evidence="2" id="KW-0472">Membrane</keyword>
<accession>A0ABP8BR90</accession>
<keyword evidence="1" id="KW-0175">Coiled coil</keyword>